<sequence>MVKTSEQERRLLHMLNSPNNNNKCGECKAVYPTWASWNLGVFLCGRCASAHRTLGDDVSRVKSLSMENWSSYELAAMESMGNKENQRLWNNKKAPFPYDDDDKSQIEMFLRDKYINGKFRTTEIIEEDYNLDDVGGRHGGGSGGLFGRHRSKSRSSASKVAQLVTQVS</sequence>
<accession>A0ACB5SZQ0</accession>
<dbReference type="Proteomes" id="UP001165064">
    <property type="component" value="Unassembled WGS sequence"/>
</dbReference>
<name>A0ACB5SZQ0_AMBMO</name>
<keyword evidence="2" id="KW-1185">Reference proteome</keyword>
<evidence type="ECO:0000313" key="2">
    <source>
        <dbReference type="Proteomes" id="UP001165064"/>
    </source>
</evidence>
<gene>
    <name evidence="1" type="ORF">Amon02_000319300</name>
</gene>
<proteinExistence type="predicted"/>
<evidence type="ECO:0000313" key="1">
    <source>
        <dbReference type="EMBL" id="GME77835.1"/>
    </source>
</evidence>
<reference evidence="1" key="1">
    <citation type="submission" date="2023-04" db="EMBL/GenBank/DDBJ databases">
        <title>Ambrosiozyma monospora NBRC 10751.</title>
        <authorList>
            <person name="Ichikawa N."/>
            <person name="Sato H."/>
            <person name="Tonouchi N."/>
        </authorList>
    </citation>
    <scope>NUCLEOTIDE SEQUENCE</scope>
    <source>
        <strain evidence="1">NBRC 10751</strain>
    </source>
</reference>
<dbReference type="EMBL" id="BSXS01001982">
    <property type="protein sequence ID" value="GME77835.1"/>
    <property type="molecule type" value="Genomic_DNA"/>
</dbReference>
<protein>
    <submittedName>
        <fullName evidence="1">Unnamed protein product</fullName>
    </submittedName>
</protein>
<organism evidence="1 2">
    <name type="scientific">Ambrosiozyma monospora</name>
    <name type="common">Yeast</name>
    <name type="synonym">Endomycopsis monosporus</name>
    <dbReference type="NCBI Taxonomy" id="43982"/>
    <lineage>
        <taxon>Eukaryota</taxon>
        <taxon>Fungi</taxon>
        <taxon>Dikarya</taxon>
        <taxon>Ascomycota</taxon>
        <taxon>Saccharomycotina</taxon>
        <taxon>Pichiomycetes</taxon>
        <taxon>Pichiales</taxon>
        <taxon>Pichiaceae</taxon>
        <taxon>Ambrosiozyma</taxon>
    </lineage>
</organism>
<comment type="caution">
    <text evidence="1">The sequence shown here is derived from an EMBL/GenBank/DDBJ whole genome shotgun (WGS) entry which is preliminary data.</text>
</comment>